<feature type="compositionally biased region" description="Gly residues" evidence="2">
    <location>
        <begin position="515"/>
        <end position="532"/>
    </location>
</feature>
<dbReference type="PANTHER" id="PTHR48048:SF13">
    <property type="entry name" value="GLYCOSYLTRANSFERASE"/>
    <property type="match status" value="1"/>
</dbReference>
<dbReference type="AlphaFoldDB" id="A0ABC9B6P7"/>
<feature type="compositionally biased region" description="Basic and acidic residues" evidence="2">
    <location>
        <begin position="535"/>
        <end position="556"/>
    </location>
</feature>
<feature type="region of interest" description="Disordered" evidence="2">
    <location>
        <begin position="462"/>
        <end position="556"/>
    </location>
</feature>
<dbReference type="SUPFAM" id="SSF53756">
    <property type="entry name" value="UDP-Glycosyltransferase/glycogen phosphorylase"/>
    <property type="match status" value="2"/>
</dbReference>
<dbReference type="Proteomes" id="UP001497457">
    <property type="component" value="Chromosome 24b"/>
</dbReference>
<protein>
    <submittedName>
        <fullName evidence="3">Uncharacterized protein</fullName>
    </submittedName>
</protein>
<dbReference type="InterPro" id="IPR002213">
    <property type="entry name" value="UDP_glucos_trans"/>
</dbReference>
<name>A0ABC9B6P7_9POAL</name>
<evidence type="ECO:0000256" key="2">
    <source>
        <dbReference type="SAM" id="MobiDB-lite"/>
    </source>
</evidence>
<feature type="region of interest" description="Disordered" evidence="2">
    <location>
        <begin position="350"/>
        <end position="373"/>
    </location>
</feature>
<feature type="compositionally biased region" description="Low complexity" evidence="2">
    <location>
        <begin position="407"/>
        <end position="421"/>
    </location>
</feature>
<proteinExistence type="predicted"/>
<dbReference type="CDD" id="cd03784">
    <property type="entry name" value="GT1_Gtf-like"/>
    <property type="match status" value="1"/>
</dbReference>
<dbReference type="EMBL" id="OZ075134">
    <property type="protein sequence ID" value="CAL4994478.1"/>
    <property type="molecule type" value="Genomic_DNA"/>
</dbReference>
<evidence type="ECO:0000313" key="3">
    <source>
        <dbReference type="EMBL" id="CAL4994478.1"/>
    </source>
</evidence>
<dbReference type="InterPro" id="IPR050481">
    <property type="entry name" value="UDP-glycosyltransf_plant"/>
</dbReference>
<dbReference type="GO" id="GO:0016740">
    <property type="term" value="F:transferase activity"/>
    <property type="evidence" value="ECO:0007669"/>
    <property type="project" value="UniProtKB-KW"/>
</dbReference>
<accession>A0ABC9B6P7</accession>
<evidence type="ECO:0000256" key="1">
    <source>
        <dbReference type="ARBA" id="ARBA00022679"/>
    </source>
</evidence>
<reference evidence="4" key="1">
    <citation type="submission" date="2024-06" db="EMBL/GenBank/DDBJ databases">
        <authorList>
            <person name="Ryan C."/>
        </authorList>
    </citation>
    <scope>NUCLEOTIDE SEQUENCE [LARGE SCALE GENOMIC DNA]</scope>
</reference>
<keyword evidence="1" id="KW-0808">Transferase</keyword>
<reference evidence="3 4" key="2">
    <citation type="submission" date="2024-10" db="EMBL/GenBank/DDBJ databases">
        <authorList>
            <person name="Ryan C."/>
        </authorList>
    </citation>
    <scope>NUCLEOTIDE SEQUENCE [LARGE SCALE GENOMIC DNA]</scope>
</reference>
<dbReference type="PANTHER" id="PTHR48048">
    <property type="entry name" value="GLYCOSYLTRANSFERASE"/>
    <property type="match status" value="1"/>
</dbReference>
<feature type="compositionally biased region" description="Low complexity" evidence="2">
    <location>
        <begin position="490"/>
        <end position="505"/>
    </location>
</feature>
<feature type="region of interest" description="Disordered" evidence="2">
    <location>
        <begin position="386"/>
        <end position="441"/>
    </location>
</feature>
<organism evidence="3 4">
    <name type="scientific">Urochloa decumbens</name>
    <dbReference type="NCBI Taxonomy" id="240449"/>
    <lineage>
        <taxon>Eukaryota</taxon>
        <taxon>Viridiplantae</taxon>
        <taxon>Streptophyta</taxon>
        <taxon>Embryophyta</taxon>
        <taxon>Tracheophyta</taxon>
        <taxon>Spermatophyta</taxon>
        <taxon>Magnoliopsida</taxon>
        <taxon>Liliopsida</taxon>
        <taxon>Poales</taxon>
        <taxon>Poaceae</taxon>
        <taxon>PACMAD clade</taxon>
        <taxon>Panicoideae</taxon>
        <taxon>Panicodae</taxon>
        <taxon>Paniceae</taxon>
        <taxon>Melinidinae</taxon>
        <taxon>Urochloa</taxon>
    </lineage>
</organism>
<keyword evidence="4" id="KW-1185">Reference proteome</keyword>
<gene>
    <name evidence="3" type="ORF">URODEC1_LOCUS61943</name>
</gene>
<feature type="compositionally biased region" description="Basic residues" evidence="2">
    <location>
        <begin position="422"/>
        <end position="434"/>
    </location>
</feature>
<evidence type="ECO:0000313" key="4">
    <source>
        <dbReference type="Proteomes" id="UP001497457"/>
    </source>
</evidence>
<sequence length="691" mass="73262">MGHLFAMVELGRALAERGLTITIIILDPPYDTGAPAPFLAGVSTANPSISFRCLLPPPAADDLPPVASKYYEALIIAAVRASIPSLRHLLAVSSMPTPDALVVDMFSGAALDVAGELGVPGYFFFTSGATCFAFFLHLQALHAQTAASFRDMGDELVHVPGVPPFPATHAVHATMDRNDAAYDGSMDAAASLRRCYGVIVNTFRSLESRAVDAITAGRCGTPPAPPVHCVGPLIKSLESSEGGGECLAWLDEQPEASVVFLCVGSLGRFSADQMRELAVGLEASGQRFLWLVRAPPPSGDDLSAEKRFQKKPPESDLDLLLPDGFQAQTRGRGLVVKSWTLQRDVLAHESPAAPPLPGGGAHPPSIPAVPSAGCSAAARRSLEEQLFLQRRRRRPELELQDEEGDGRASSSPPSPGSAAGRPSRRTGPARRRGRGALAKLDPAAPPLLLHAGRSCSYTQRRSCLMPLPSPGSAPPRSGQAPRSPRPGAPDPAAAVAAPSVSAGGEEALGERRRGGGAAALGAGGAAGLGEGLGARAEERRRARAVETREGGREEGAGRFWMDRERWGRRRKKEKGGKKRKSEERVDVLEAVIAGVPMLALPLHAEQRMNLVVLEEELRLAVGLEGYDRENGVVAAVEVRAKVRWLMDSDGGKELRERTAMAIVKAKEAVRQGGESDAALAWLVESWMTRSS</sequence>
<dbReference type="Gene3D" id="3.40.50.2000">
    <property type="entry name" value="Glycogen Phosphorylase B"/>
    <property type="match status" value="3"/>
</dbReference>